<sequence>MNIKRIIGLILFLSTIILAGCSNVTNDNDTIKHKSEVKQTIKSSEDKLLEYTEEGMNILKANYPTFEKMDLALKNIGNSVSNLTLNNTDGEPFKFNKLNGKKVILSVNKTDCSFCKKTSMLIDKVIKDTDIIYIPLFIKSTNDEINDYYENLNLNKPNTILVDENLSFIKEASIKNVPTLFFIDENNRISLIKEFDYDKITLTDDLKLAFESPKIYKMKVK</sequence>
<dbReference type="SUPFAM" id="SSF52833">
    <property type="entry name" value="Thioredoxin-like"/>
    <property type="match status" value="1"/>
</dbReference>
<name>A0AAN6A7C3_CLODI</name>
<dbReference type="Gene3D" id="3.40.30.10">
    <property type="entry name" value="Glutaredoxin"/>
    <property type="match status" value="1"/>
</dbReference>
<organism evidence="3 4">
    <name type="scientific">Clostridioides difficile</name>
    <name type="common">Peptoclostridium difficile</name>
    <dbReference type="NCBI Taxonomy" id="1496"/>
    <lineage>
        <taxon>Bacteria</taxon>
        <taxon>Bacillati</taxon>
        <taxon>Bacillota</taxon>
        <taxon>Clostridia</taxon>
        <taxon>Peptostreptococcales</taxon>
        <taxon>Peptostreptococcaceae</taxon>
        <taxon>Clostridioides</taxon>
    </lineage>
</organism>
<dbReference type="AlphaFoldDB" id="A0AAN6A7C3"/>
<evidence type="ECO:0000256" key="1">
    <source>
        <dbReference type="SAM" id="SignalP"/>
    </source>
</evidence>
<dbReference type="Proteomes" id="UP000878956">
    <property type="component" value="Unassembled WGS sequence"/>
</dbReference>
<dbReference type="InterPro" id="IPR012336">
    <property type="entry name" value="Thioredoxin-like_fold"/>
</dbReference>
<dbReference type="EMBL" id="DAEPXK010000048">
    <property type="protein sequence ID" value="HBH1543797.1"/>
    <property type="molecule type" value="Genomic_DNA"/>
</dbReference>
<accession>A0AAN6A7C3</accession>
<dbReference type="InterPro" id="IPR036249">
    <property type="entry name" value="Thioredoxin-like_sf"/>
</dbReference>
<keyword evidence="1" id="KW-0732">Signal</keyword>
<evidence type="ECO:0000313" key="4">
    <source>
        <dbReference type="Proteomes" id="UP000878956"/>
    </source>
</evidence>
<proteinExistence type="predicted"/>
<gene>
    <name evidence="3" type="ORF">KRM00_003330</name>
</gene>
<reference evidence="3" key="2">
    <citation type="submission" date="2021-06" db="EMBL/GenBank/DDBJ databases">
        <authorList>
            <consortium name="NCBI Pathogen Detection Project"/>
        </authorList>
    </citation>
    <scope>NUCLEOTIDE SEQUENCE</scope>
    <source>
        <strain evidence="3">HN1000</strain>
    </source>
</reference>
<evidence type="ECO:0000313" key="3">
    <source>
        <dbReference type="EMBL" id="HBH1543797.1"/>
    </source>
</evidence>
<dbReference type="Pfam" id="PF13098">
    <property type="entry name" value="Thioredoxin_2"/>
    <property type="match status" value="1"/>
</dbReference>
<feature type="signal peptide" evidence="1">
    <location>
        <begin position="1"/>
        <end position="19"/>
    </location>
</feature>
<protein>
    <submittedName>
        <fullName evidence="3">Thioredoxin fold domain-containing protein</fullName>
    </submittedName>
</protein>
<evidence type="ECO:0000259" key="2">
    <source>
        <dbReference type="Pfam" id="PF13098"/>
    </source>
</evidence>
<feature type="chain" id="PRO_5042893585" evidence="1">
    <location>
        <begin position="20"/>
        <end position="221"/>
    </location>
</feature>
<reference evidence="3" key="1">
    <citation type="journal article" date="2018" name="Genome Biol.">
        <title>SKESA: strategic k-mer extension for scrupulous assemblies.</title>
        <authorList>
            <person name="Souvorov A."/>
            <person name="Agarwala R."/>
            <person name="Lipman D.J."/>
        </authorList>
    </citation>
    <scope>NUCLEOTIDE SEQUENCE</scope>
    <source>
        <strain evidence="3">HN1000</strain>
    </source>
</reference>
<dbReference type="RefSeq" id="WP_009898955.1">
    <property type="nucleotide sequence ID" value="NZ_JAGIVK010000018.1"/>
</dbReference>
<comment type="caution">
    <text evidence="3">The sequence shown here is derived from an EMBL/GenBank/DDBJ whole genome shotgun (WGS) entry which is preliminary data.</text>
</comment>
<feature type="domain" description="Thioredoxin-like fold" evidence="2">
    <location>
        <begin position="97"/>
        <end position="188"/>
    </location>
</feature>
<dbReference type="PROSITE" id="PS51257">
    <property type="entry name" value="PROKAR_LIPOPROTEIN"/>
    <property type="match status" value="1"/>
</dbReference>